<reference evidence="6" key="1">
    <citation type="journal article" date="2019" name="Int. J. Syst. Evol. Microbiol.">
        <title>The Global Catalogue of Microorganisms (GCM) 10K type strain sequencing project: providing services to taxonomists for standard genome sequencing and annotation.</title>
        <authorList>
            <consortium name="The Broad Institute Genomics Platform"/>
            <consortium name="The Broad Institute Genome Sequencing Center for Infectious Disease"/>
            <person name="Wu L."/>
            <person name="Ma J."/>
        </authorList>
    </citation>
    <scope>NUCLEOTIDE SEQUENCE [LARGE SCALE GENOMIC DNA]</scope>
    <source>
        <strain evidence="6">JCM 4816</strain>
    </source>
</reference>
<dbReference type="Proteomes" id="UP001501455">
    <property type="component" value="Unassembled WGS sequence"/>
</dbReference>
<comment type="caution">
    <text evidence="5">The sequence shown here is derived from an EMBL/GenBank/DDBJ whole genome shotgun (WGS) entry which is preliminary data.</text>
</comment>
<evidence type="ECO:0000313" key="6">
    <source>
        <dbReference type="Proteomes" id="UP001501455"/>
    </source>
</evidence>
<feature type="domain" description="HTH arsR-type" evidence="4">
    <location>
        <begin position="308"/>
        <end position="400"/>
    </location>
</feature>
<dbReference type="EMBL" id="BAAAXF010000033">
    <property type="protein sequence ID" value="GAA3497465.1"/>
    <property type="molecule type" value="Genomic_DNA"/>
</dbReference>
<dbReference type="InterPro" id="IPR051081">
    <property type="entry name" value="HTH_MetalResp_TranReg"/>
</dbReference>
<sequence>MTRPTAAGGVVGGGVHHVGMGVSIDIGGLRPAGAPSARADSGAWERVAVVPSPLAELGMALHALSEPGHHPGLQSWVTGVTARLDPHLADRMCEADFLWRTTFSDLFLPCAGLPGGCALPGGTLAEELDLLDGLSDEQFVDAALEFTCALPCGTPGPGPLADEGLRRRSLELAAARGPRQAEFTERLLTDPPRIRTWLRQFLQDCDEAFFAETWSRLRHRLAADTRHKTDLLRHKGLAETLSAVSPAVTLDEAAGRITVDKLGDGRTATGDGGLLLIPTSLGWPHLMVLHRYGWQPVLHYPVGSPGLAAPPTVGQLALRMTALSHPVRMRLCRHLARSAYTTSELARVHGMTAPEISRHLGVLKKAGLITTRRRGRYVLHQLDVTVVARLGSDFLEGILR</sequence>
<dbReference type="PANTHER" id="PTHR33154">
    <property type="entry name" value="TRANSCRIPTIONAL REGULATOR, ARSR FAMILY"/>
    <property type="match status" value="1"/>
</dbReference>
<evidence type="ECO:0000256" key="1">
    <source>
        <dbReference type="ARBA" id="ARBA00023015"/>
    </source>
</evidence>
<evidence type="ECO:0000256" key="3">
    <source>
        <dbReference type="ARBA" id="ARBA00023163"/>
    </source>
</evidence>
<keyword evidence="1" id="KW-0805">Transcription regulation</keyword>
<dbReference type="SMART" id="SM00418">
    <property type="entry name" value="HTH_ARSR"/>
    <property type="match status" value="1"/>
</dbReference>
<dbReference type="InterPro" id="IPR011991">
    <property type="entry name" value="ArsR-like_HTH"/>
</dbReference>
<dbReference type="CDD" id="cd00090">
    <property type="entry name" value="HTH_ARSR"/>
    <property type="match status" value="1"/>
</dbReference>
<dbReference type="SUPFAM" id="SSF46785">
    <property type="entry name" value="Winged helix' DNA-binding domain"/>
    <property type="match status" value="1"/>
</dbReference>
<dbReference type="PROSITE" id="PS50987">
    <property type="entry name" value="HTH_ARSR_2"/>
    <property type="match status" value="1"/>
</dbReference>
<evidence type="ECO:0000313" key="5">
    <source>
        <dbReference type="EMBL" id="GAA3497465.1"/>
    </source>
</evidence>
<dbReference type="PRINTS" id="PR00778">
    <property type="entry name" value="HTHARSR"/>
</dbReference>
<dbReference type="PANTHER" id="PTHR33154:SF33">
    <property type="entry name" value="TRANSCRIPTIONAL REPRESSOR SDPR"/>
    <property type="match status" value="1"/>
</dbReference>
<dbReference type="InterPro" id="IPR036388">
    <property type="entry name" value="WH-like_DNA-bd_sf"/>
</dbReference>
<accession>A0ABP6TRS4</accession>
<dbReference type="InterPro" id="IPR036390">
    <property type="entry name" value="WH_DNA-bd_sf"/>
</dbReference>
<evidence type="ECO:0000256" key="2">
    <source>
        <dbReference type="ARBA" id="ARBA00023125"/>
    </source>
</evidence>
<dbReference type="NCBIfam" id="NF033788">
    <property type="entry name" value="HTH_metalloreg"/>
    <property type="match status" value="1"/>
</dbReference>
<dbReference type="InterPro" id="IPR045981">
    <property type="entry name" value="DUF5937"/>
</dbReference>
<dbReference type="Pfam" id="PF12840">
    <property type="entry name" value="HTH_20"/>
    <property type="match status" value="1"/>
</dbReference>
<name>A0ABP6TRS4_9ACTN</name>
<proteinExistence type="predicted"/>
<gene>
    <name evidence="5" type="ORF">GCM10019016_045680</name>
</gene>
<keyword evidence="6" id="KW-1185">Reference proteome</keyword>
<organism evidence="5 6">
    <name type="scientific">Streptomyces prasinosporus</name>
    <dbReference type="NCBI Taxonomy" id="68256"/>
    <lineage>
        <taxon>Bacteria</taxon>
        <taxon>Bacillati</taxon>
        <taxon>Actinomycetota</taxon>
        <taxon>Actinomycetes</taxon>
        <taxon>Kitasatosporales</taxon>
        <taxon>Streptomycetaceae</taxon>
        <taxon>Streptomyces</taxon>
        <taxon>Streptomyces albogriseolus group</taxon>
    </lineage>
</organism>
<dbReference type="Gene3D" id="1.10.10.10">
    <property type="entry name" value="Winged helix-like DNA-binding domain superfamily/Winged helix DNA-binding domain"/>
    <property type="match status" value="1"/>
</dbReference>
<dbReference type="InterPro" id="IPR001845">
    <property type="entry name" value="HTH_ArsR_DNA-bd_dom"/>
</dbReference>
<protein>
    <submittedName>
        <fullName evidence="5">DUF5937 family protein</fullName>
    </submittedName>
</protein>
<keyword evidence="3" id="KW-0804">Transcription</keyword>
<keyword evidence="2" id="KW-0238">DNA-binding</keyword>
<dbReference type="Pfam" id="PF19361">
    <property type="entry name" value="DUF5937"/>
    <property type="match status" value="1"/>
</dbReference>
<evidence type="ECO:0000259" key="4">
    <source>
        <dbReference type="PROSITE" id="PS50987"/>
    </source>
</evidence>